<dbReference type="PANTHER" id="PTHR45138:SF9">
    <property type="entry name" value="DIGUANYLATE CYCLASE DGCM-RELATED"/>
    <property type="match status" value="1"/>
</dbReference>
<dbReference type="Proteomes" id="UP001302316">
    <property type="component" value="Unassembled WGS sequence"/>
</dbReference>
<evidence type="ECO:0000313" key="7">
    <source>
        <dbReference type="Proteomes" id="UP001302316"/>
    </source>
</evidence>
<dbReference type="PROSITE" id="PS50112">
    <property type="entry name" value="PAS"/>
    <property type="match status" value="1"/>
</dbReference>
<proteinExistence type="predicted"/>
<sequence length="440" mass="49597">MDDISSNRDPAELRKMLDYLGVAAFLIDVDSHDAFRLAAINARHEQLTGMKHDDVAGCSVDDLLSPEMAANVKGNYRLCVEGRAATDYREVLDLPAGRTYWHTALVPLMDDTGRITRLLGTAHEISDTLHLELETRYQSTVLSAYLDESPDGILVVDADNTMRTWNRRFLELWSIPEAVMEARDGEAALKAVTDQLVDPEDFIERVKALYASLEEEEQGMRIDMKDGRVLERYSRGLHGPAGVYWGRIWFYRDVTDRERMTEELRRLSQTDPLTGAANRRVFMDVLREEYERARRYRHPLSMLMLDLDRFKQINDGHGHAAGDEVLKRFVDVCTQALRSSDCLARMGGEEFAILLPETDLHAATRLAERLRISVAAMVFAGADGPFAVTVSIGVTDLDEEDTAEDHLLTRADKCLYAAKAEGRNCVFTAQGLSQCRQHPA</sequence>
<evidence type="ECO:0000259" key="4">
    <source>
        <dbReference type="PROSITE" id="PS50112"/>
    </source>
</evidence>
<gene>
    <name evidence="6" type="ORF">VCB98_07220</name>
</gene>
<accession>A0AAP6MK01</accession>
<evidence type="ECO:0000259" key="5">
    <source>
        <dbReference type="PROSITE" id="PS50887"/>
    </source>
</evidence>
<dbReference type="Gene3D" id="3.30.70.270">
    <property type="match status" value="1"/>
</dbReference>
<dbReference type="PROSITE" id="PS50887">
    <property type="entry name" value="GGDEF"/>
    <property type="match status" value="1"/>
</dbReference>
<dbReference type="CDD" id="cd00130">
    <property type="entry name" value="PAS"/>
    <property type="match status" value="2"/>
</dbReference>
<comment type="catalytic activity">
    <reaction evidence="3">
        <text>2 GTP = 3',3'-c-di-GMP + 2 diphosphate</text>
        <dbReference type="Rhea" id="RHEA:24898"/>
        <dbReference type="ChEBI" id="CHEBI:33019"/>
        <dbReference type="ChEBI" id="CHEBI:37565"/>
        <dbReference type="ChEBI" id="CHEBI:58805"/>
        <dbReference type="EC" id="2.7.7.65"/>
    </reaction>
</comment>
<keyword evidence="7" id="KW-1185">Reference proteome</keyword>
<dbReference type="InterPro" id="IPR000160">
    <property type="entry name" value="GGDEF_dom"/>
</dbReference>
<dbReference type="SMART" id="SM00091">
    <property type="entry name" value="PAS"/>
    <property type="match status" value="2"/>
</dbReference>
<dbReference type="InterPro" id="IPR050469">
    <property type="entry name" value="Diguanylate_Cyclase"/>
</dbReference>
<dbReference type="InterPro" id="IPR043128">
    <property type="entry name" value="Rev_trsase/Diguanyl_cyclase"/>
</dbReference>
<feature type="domain" description="PAS" evidence="4">
    <location>
        <begin position="9"/>
        <end position="83"/>
    </location>
</feature>
<dbReference type="Gene3D" id="3.30.450.20">
    <property type="entry name" value="PAS domain"/>
    <property type="match status" value="2"/>
</dbReference>
<dbReference type="Pfam" id="PF12860">
    <property type="entry name" value="PAS_7"/>
    <property type="match status" value="1"/>
</dbReference>
<reference evidence="6 7" key="1">
    <citation type="submission" date="2023-12" db="EMBL/GenBank/DDBJ databases">
        <title>Whole-genome sequencing of halo(alkali)philic microorganisms from hypersaline lakes.</title>
        <authorList>
            <person name="Sorokin D.Y."/>
            <person name="Merkel A.Y."/>
            <person name="Messina E."/>
            <person name="Yakimov M."/>
        </authorList>
    </citation>
    <scope>NUCLEOTIDE SEQUENCE [LARGE SCALE GENOMIC DNA]</scope>
    <source>
        <strain evidence="6 7">AB-CW1</strain>
    </source>
</reference>
<evidence type="ECO:0000256" key="3">
    <source>
        <dbReference type="ARBA" id="ARBA00034247"/>
    </source>
</evidence>
<feature type="domain" description="GGDEF" evidence="5">
    <location>
        <begin position="298"/>
        <end position="431"/>
    </location>
</feature>
<dbReference type="SUPFAM" id="SSF55785">
    <property type="entry name" value="PYP-like sensor domain (PAS domain)"/>
    <property type="match status" value="2"/>
</dbReference>
<dbReference type="InterPro" id="IPR013656">
    <property type="entry name" value="PAS_4"/>
</dbReference>
<organism evidence="6 7">
    <name type="scientific">Natronospira elongata</name>
    <dbReference type="NCBI Taxonomy" id="3110268"/>
    <lineage>
        <taxon>Bacteria</taxon>
        <taxon>Pseudomonadati</taxon>
        <taxon>Pseudomonadota</taxon>
        <taxon>Gammaproteobacteria</taxon>
        <taxon>Natronospirales</taxon>
        <taxon>Natronospiraceae</taxon>
        <taxon>Natronospira</taxon>
    </lineage>
</organism>
<dbReference type="GO" id="GO:0052621">
    <property type="term" value="F:diguanylate cyclase activity"/>
    <property type="evidence" value="ECO:0007669"/>
    <property type="project" value="UniProtKB-EC"/>
</dbReference>
<dbReference type="SUPFAM" id="SSF55073">
    <property type="entry name" value="Nucleotide cyclase"/>
    <property type="match status" value="1"/>
</dbReference>
<dbReference type="CDD" id="cd01949">
    <property type="entry name" value="GGDEF"/>
    <property type="match status" value="1"/>
</dbReference>
<dbReference type="EMBL" id="JAYGII010000012">
    <property type="protein sequence ID" value="MEA5445604.1"/>
    <property type="molecule type" value="Genomic_DNA"/>
</dbReference>
<dbReference type="EC" id="2.7.7.65" evidence="2"/>
<dbReference type="Pfam" id="PF08448">
    <property type="entry name" value="PAS_4"/>
    <property type="match status" value="1"/>
</dbReference>
<keyword evidence="6" id="KW-0548">Nucleotidyltransferase</keyword>
<dbReference type="InterPro" id="IPR035965">
    <property type="entry name" value="PAS-like_dom_sf"/>
</dbReference>
<dbReference type="RefSeq" id="WP_346051233.1">
    <property type="nucleotide sequence ID" value="NZ_JAYGII010000012.1"/>
</dbReference>
<dbReference type="InterPro" id="IPR029787">
    <property type="entry name" value="Nucleotide_cyclase"/>
</dbReference>
<dbReference type="PANTHER" id="PTHR45138">
    <property type="entry name" value="REGULATORY COMPONENTS OF SENSORY TRANSDUCTION SYSTEM"/>
    <property type="match status" value="1"/>
</dbReference>
<comment type="caution">
    <text evidence="6">The sequence shown here is derived from an EMBL/GenBank/DDBJ whole genome shotgun (WGS) entry which is preliminary data.</text>
</comment>
<dbReference type="AlphaFoldDB" id="A0AAP6MK01"/>
<dbReference type="Pfam" id="PF00990">
    <property type="entry name" value="GGDEF"/>
    <property type="match status" value="1"/>
</dbReference>
<dbReference type="NCBIfam" id="TIGR00229">
    <property type="entry name" value="sensory_box"/>
    <property type="match status" value="1"/>
</dbReference>
<evidence type="ECO:0000313" key="6">
    <source>
        <dbReference type="EMBL" id="MEA5445604.1"/>
    </source>
</evidence>
<dbReference type="InterPro" id="IPR000014">
    <property type="entry name" value="PAS"/>
</dbReference>
<comment type="cofactor">
    <cofactor evidence="1">
        <name>Mg(2+)</name>
        <dbReference type="ChEBI" id="CHEBI:18420"/>
    </cofactor>
</comment>
<name>A0AAP6MK01_9GAMM</name>
<evidence type="ECO:0000256" key="1">
    <source>
        <dbReference type="ARBA" id="ARBA00001946"/>
    </source>
</evidence>
<evidence type="ECO:0000256" key="2">
    <source>
        <dbReference type="ARBA" id="ARBA00012528"/>
    </source>
</evidence>
<keyword evidence="6" id="KW-0808">Transferase</keyword>
<dbReference type="SMART" id="SM00267">
    <property type="entry name" value="GGDEF"/>
    <property type="match status" value="1"/>
</dbReference>
<protein>
    <recommendedName>
        <fullName evidence="2">diguanylate cyclase</fullName>
        <ecNumber evidence="2">2.7.7.65</ecNumber>
    </recommendedName>
</protein>
<dbReference type="FunFam" id="3.30.70.270:FF:000001">
    <property type="entry name" value="Diguanylate cyclase domain protein"/>
    <property type="match status" value="1"/>
</dbReference>
<dbReference type="NCBIfam" id="TIGR00254">
    <property type="entry name" value="GGDEF"/>
    <property type="match status" value="1"/>
</dbReference>